<name>A0AA86S1J6_9EUKA</name>
<evidence type="ECO:0000313" key="2">
    <source>
        <dbReference type="EMBL" id="CAL6001312.1"/>
    </source>
</evidence>
<dbReference type="EMBL" id="CAXDID020000043">
    <property type="protein sequence ID" value="CAL6001312.1"/>
    <property type="molecule type" value="Genomic_DNA"/>
</dbReference>
<comment type="caution">
    <text evidence="1">The sequence shown here is derived from an EMBL/GenBank/DDBJ whole genome shotgun (WGS) entry which is preliminary data.</text>
</comment>
<reference evidence="2 3" key="2">
    <citation type="submission" date="2024-07" db="EMBL/GenBank/DDBJ databases">
        <authorList>
            <person name="Akdeniz Z."/>
        </authorList>
    </citation>
    <scope>NUCLEOTIDE SEQUENCE [LARGE SCALE GENOMIC DNA]</scope>
</reference>
<organism evidence="1">
    <name type="scientific">Hexamita inflata</name>
    <dbReference type="NCBI Taxonomy" id="28002"/>
    <lineage>
        <taxon>Eukaryota</taxon>
        <taxon>Metamonada</taxon>
        <taxon>Diplomonadida</taxon>
        <taxon>Hexamitidae</taxon>
        <taxon>Hexamitinae</taxon>
        <taxon>Hexamita</taxon>
    </lineage>
</organism>
<evidence type="ECO:0000313" key="3">
    <source>
        <dbReference type="Proteomes" id="UP001642409"/>
    </source>
</evidence>
<sequence>MIITQSILNVTIDQNIVKCALICIQCDLQIDQSEFIFLAQGLILSSISIEIVRCLLIQSSQIQFRFNTAHGSGLVNIIPKDIEIQLQNSSITGTSLQESRYNGYIVSELQVNLQIFVSSVQVCSQINQSGTIQFQLIVSEPLIQNCSVCLNQFVVYGLCLNELLNGVIAGGQILCIFPFIFNESKCVCSDGYELNGTFCVNTVQQMTLLDIKENEATADLNQKISILRQNLTNEIQNLHDWTQNEIISLDTSLQEQIKYNISTLEGKLNQSIFKQELLTNSSFNQLDQRLFNNITGTTLYLETKIIQNASQLNSSLLARIQQSDQAVVANNTKMEQYVNTTRDILDLGIIYNISALKAQLQSETATVQNSLVSNLVSNSSTLEQRIIGNSTVLQANIDSAAVTSHNDLEALRSQAFSNLTLTSSQLNTNLINNISTLKSYVDAQVLQTELRVNGNITAMKQYVDTTRDAIDSRLVSNITSLKSLLQGETNTVQSSLLANIISNSSTLEQRIIGNASTLQTNINTLATNSQTNLESLRAQAFSNQTQNMVTISSYIAGNVTNVNNNLLTQLYSNSSILEQRILGNISDQKLKYDQIIQQFQIEINLLISNQTINNQMLANAQNNIFRIGTYLCSLIPYAQYDSTTGKCFCTIQYTSLSANMKQCLCNIPNTILSGGRCICNIPFTSLIGNNCVCNVIPYTTLSGSSCQCTIPYTQIINNKCTCTLTNTILSGNQCVCNIPNTNLVGSSCVCNVIPNTVLSGTSCVCTVPNSAIVNNQCQCTTPNYVIQNNQCVSLNECGVGFKYVCGDLNGNKQCCADIVQLPSEWFGMEGQGPLVNVCTTSHQPIGGCRKL</sequence>
<evidence type="ECO:0000313" key="1">
    <source>
        <dbReference type="EMBL" id="CAI9976400.1"/>
    </source>
</evidence>
<gene>
    <name evidence="2" type="ORF">HINF_LOCUS17381</name>
    <name evidence="1" type="ORF">HINF_LOCUS64045</name>
</gene>
<keyword evidence="3" id="KW-1185">Reference proteome</keyword>
<reference evidence="1" key="1">
    <citation type="submission" date="2023-06" db="EMBL/GenBank/DDBJ databases">
        <authorList>
            <person name="Kurt Z."/>
        </authorList>
    </citation>
    <scope>NUCLEOTIDE SEQUENCE</scope>
</reference>
<proteinExistence type="predicted"/>
<accession>A0AA86S1J6</accession>
<dbReference type="Proteomes" id="UP001642409">
    <property type="component" value="Unassembled WGS sequence"/>
</dbReference>
<dbReference type="EMBL" id="CATOUU010001173">
    <property type="protein sequence ID" value="CAI9976400.1"/>
    <property type="molecule type" value="Genomic_DNA"/>
</dbReference>
<protein>
    <submittedName>
        <fullName evidence="1">Mucin-22-like</fullName>
    </submittedName>
</protein>
<dbReference type="AlphaFoldDB" id="A0AA86S1J6"/>